<organism evidence="12 13">
    <name type="scientific">Xanthobacter agilis</name>
    <dbReference type="NCBI Taxonomy" id="47492"/>
    <lineage>
        <taxon>Bacteria</taxon>
        <taxon>Pseudomonadati</taxon>
        <taxon>Pseudomonadota</taxon>
        <taxon>Alphaproteobacteria</taxon>
        <taxon>Hyphomicrobiales</taxon>
        <taxon>Xanthobacteraceae</taxon>
        <taxon>Xanthobacter</taxon>
    </lineage>
</organism>
<evidence type="ECO:0000256" key="1">
    <source>
        <dbReference type="ARBA" id="ARBA00005061"/>
    </source>
</evidence>
<evidence type="ECO:0000256" key="7">
    <source>
        <dbReference type="ARBA" id="ARBA00022840"/>
    </source>
</evidence>
<feature type="binding site" evidence="11">
    <location>
        <position position="230"/>
    </location>
    <ligand>
        <name>Zn(2+)</name>
        <dbReference type="ChEBI" id="CHEBI:29105"/>
    </ligand>
</feature>
<comment type="function">
    <text evidence="11">Catalyzes the ATP-dependent conversion of 7-carboxy-7-deazaguanine (CDG) to 7-cyano-7-deazaguanine (preQ(0)).</text>
</comment>
<dbReference type="InterPro" id="IPR018317">
    <property type="entry name" value="QueC"/>
</dbReference>
<dbReference type="PANTHER" id="PTHR42914">
    <property type="entry name" value="7-CYANO-7-DEAZAGUANINE SYNTHASE"/>
    <property type="match status" value="1"/>
</dbReference>
<protein>
    <recommendedName>
        <fullName evidence="9 11">7-cyano-7-deazaguanine synthase</fullName>
        <ecNumber evidence="9 11">6.3.4.20</ecNumber>
    </recommendedName>
    <alternativeName>
        <fullName evidence="11">7-cyano-7-carbaguanine synthase</fullName>
    </alternativeName>
    <alternativeName>
        <fullName evidence="11">PreQ(0) synthase</fullName>
    </alternativeName>
    <alternativeName>
        <fullName evidence="11">Queuosine biosynthesis protein QueC</fullName>
    </alternativeName>
</protein>
<keyword evidence="6 11" id="KW-0862">Zinc</keyword>
<keyword evidence="13" id="KW-1185">Reference proteome</keyword>
<dbReference type="NCBIfam" id="TIGR00364">
    <property type="entry name" value="7-cyano-7-deazaguanine synthase QueC"/>
    <property type="match status" value="1"/>
</dbReference>
<keyword evidence="5 11" id="KW-0671">Queuosine biosynthesis</keyword>
<dbReference type="CDD" id="cd01995">
    <property type="entry name" value="QueC-like"/>
    <property type="match status" value="1"/>
</dbReference>
<dbReference type="RefSeq" id="WP_237344837.1">
    <property type="nucleotide sequence ID" value="NZ_JABWGX010000006.1"/>
</dbReference>
<dbReference type="HAMAP" id="MF_01633">
    <property type="entry name" value="QueC"/>
    <property type="match status" value="1"/>
</dbReference>
<sequence>MTTAAARFSEGAAQSAPQGALVLFSGGQDSTTCLAYALEQFDRVETVGFAYGQRHAVELECRPRVREALSRLNPVWRGRLGEDHMVSLDALGQLSDTALTRSVAIEMEAGGLPNTFVPGRNLIFLTFAAALAYRRGLRHIVGGMCETDFSGYPDCRDDTVKAMQVALNLGMESRFVLHTPLMWIDKAATWRLAETLGGAALVALIQEETHTCYLGERGSRHPWGYGCGTCPACRLRADGYARYRAGVRGGAMPAAD</sequence>
<evidence type="ECO:0000256" key="6">
    <source>
        <dbReference type="ARBA" id="ARBA00022833"/>
    </source>
</evidence>
<dbReference type="SUPFAM" id="SSF52402">
    <property type="entry name" value="Adenine nucleotide alpha hydrolases-like"/>
    <property type="match status" value="1"/>
</dbReference>
<feature type="binding site" evidence="11">
    <location>
        <begin position="24"/>
        <end position="34"/>
    </location>
    <ligand>
        <name>ATP</name>
        <dbReference type="ChEBI" id="CHEBI:30616"/>
    </ligand>
</feature>
<dbReference type="GO" id="GO:0016874">
    <property type="term" value="F:ligase activity"/>
    <property type="evidence" value="ECO:0007669"/>
    <property type="project" value="UniProtKB-KW"/>
</dbReference>
<dbReference type="Proteomes" id="UP001241747">
    <property type="component" value="Unassembled WGS sequence"/>
</dbReference>
<feature type="binding site" evidence="11">
    <location>
        <position position="233"/>
    </location>
    <ligand>
        <name>Zn(2+)</name>
        <dbReference type="ChEBI" id="CHEBI:29105"/>
    </ligand>
</feature>
<dbReference type="EMBL" id="JAUSVY010000001">
    <property type="protein sequence ID" value="MDQ0503848.1"/>
    <property type="molecule type" value="Genomic_DNA"/>
</dbReference>
<feature type="binding site" evidence="11">
    <location>
        <position position="212"/>
    </location>
    <ligand>
        <name>Zn(2+)</name>
        <dbReference type="ChEBI" id="CHEBI:29105"/>
    </ligand>
</feature>
<name>A0ABU0L9N3_XANAG</name>
<dbReference type="PANTHER" id="PTHR42914:SF1">
    <property type="entry name" value="7-CYANO-7-DEAZAGUANINE SYNTHASE"/>
    <property type="match status" value="1"/>
</dbReference>
<reference evidence="12 13" key="1">
    <citation type="submission" date="2023-07" db="EMBL/GenBank/DDBJ databases">
        <title>Genomic Encyclopedia of Type Strains, Phase IV (KMG-IV): sequencing the most valuable type-strain genomes for metagenomic binning, comparative biology and taxonomic classification.</title>
        <authorList>
            <person name="Goeker M."/>
        </authorList>
    </citation>
    <scope>NUCLEOTIDE SEQUENCE [LARGE SCALE GENOMIC DNA]</scope>
    <source>
        <strain evidence="12 13">DSM 3770</strain>
    </source>
</reference>
<keyword evidence="2 11" id="KW-0436">Ligase</keyword>
<accession>A0ABU0L9N3</accession>
<evidence type="ECO:0000256" key="5">
    <source>
        <dbReference type="ARBA" id="ARBA00022785"/>
    </source>
</evidence>
<comment type="caution">
    <text evidence="12">The sequence shown here is derived from an EMBL/GenBank/DDBJ whole genome shotgun (WGS) entry which is preliminary data.</text>
</comment>
<comment type="cofactor">
    <cofactor evidence="11">
        <name>Zn(2+)</name>
        <dbReference type="ChEBI" id="CHEBI:29105"/>
    </cofactor>
    <text evidence="11">Binds 1 zinc ion per subunit.</text>
</comment>
<dbReference type="Gene3D" id="3.40.50.620">
    <property type="entry name" value="HUPs"/>
    <property type="match status" value="1"/>
</dbReference>
<evidence type="ECO:0000256" key="4">
    <source>
        <dbReference type="ARBA" id="ARBA00022741"/>
    </source>
</evidence>
<evidence type="ECO:0000256" key="11">
    <source>
        <dbReference type="HAMAP-Rule" id="MF_01633"/>
    </source>
</evidence>
<comment type="pathway">
    <text evidence="1 11">Purine metabolism; 7-cyano-7-deazaguanine biosynthesis.</text>
</comment>
<keyword evidence="3 11" id="KW-0479">Metal-binding</keyword>
<comment type="similarity">
    <text evidence="8 11">Belongs to the QueC family.</text>
</comment>
<keyword evidence="7 11" id="KW-0067">ATP-binding</keyword>
<evidence type="ECO:0000256" key="2">
    <source>
        <dbReference type="ARBA" id="ARBA00022598"/>
    </source>
</evidence>
<dbReference type="InterPro" id="IPR014729">
    <property type="entry name" value="Rossmann-like_a/b/a_fold"/>
</dbReference>
<dbReference type="PIRSF" id="PIRSF006293">
    <property type="entry name" value="ExsB"/>
    <property type="match status" value="1"/>
</dbReference>
<dbReference type="Pfam" id="PF06508">
    <property type="entry name" value="QueC"/>
    <property type="match status" value="1"/>
</dbReference>
<evidence type="ECO:0000313" key="12">
    <source>
        <dbReference type="EMBL" id="MDQ0503848.1"/>
    </source>
</evidence>
<proteinExistence type="inferred from homology"/>
<evidence type="ECO:0000256" key="8">
    <source>
        <dbReference type="ARBA" id="ARBA00037993"/>
    </source>
</evidence>
<keyword evidence="4 11" id="KW-0547">Nucleotide-binding</keyword>
<evidence type="ECO:0000256" key="9">
    <source>
        <dbReference type="ARBA" id="ARBA00039149"/>
    </source>
</evidence>
<gene>
    <name evidence="11" type="primary">queC</name>
    <name evidence="12" type="ORF">QOZ94_000618</name>
</gene>
<feature type="binding site" evidence="11">
    <location>
        <position position="227"/>
    </location>
    <ligand>
        <name>Zn(2+)</name>
        <dbReference type="ChEBI" id="CHEBI:29105"/>
    </ligand>
</feature>
<evidence type="ECO:0000256" key="10">
    <source>
        <dbReference type="ARBA" id="ARBA00047890"/>
    </source>
</evidence>
<evidence type="ECO:0000256" key="3">
    <source>
        <dbReference type="ARBA" id="ARBA00022723"/>
    </source>
</evidence>
<dbReference type="EC" id="6.3.4.20" evidence="9 11"/>
<comment type="catalytic activity">
    <reaction evidence="10 11">
        <text>7-carboxy-7-carbaguanine + NH4(+) + 2 ATP = 7-cyano-7-carbaguanine + 2 AMP + 2 diphosphate + 2 H(+)</text>
        <dbReference type="Rhea" id="RHEA:27982"/>
        <dbReference type="ChEBI" id="CHEBI:15378"/>
        <dbReference type="ChEBI" id="CHEBI:28938"/>
        <dbReference type="ChEBI" id="CHEBI:30616"/>
        <dbReference type="ChEBI" id="CHEBI:33019"/>
        <dbReference type="ChEBI" id="CHEBI:45075"/>
        <dbReference type="ChEBI" id="CHEBI:61036"/>
        <dbReference type="ChEBI" id="CHEBI:456215"/>
        <dbReference type="EC" id="6.3.4.20"/>
    </reaction>
</comment>
<evidence type="ECO:0000313" key="13">
    <source>
        <dbReference type="Proteomes" id="UP001241747"/>
    </source>
</evidence>